<evidence type="ECO:0000313" key="1">
    <source>
        <dbReference type="EMBL" id="GMS78075.1"/>
    </source>
</evidence>
<evidence type="ECO:0000313" key="2">
    <source>
        <dbReference type="Proteomes" id="UP001432027"/>
    </source>
</evidence>
<protein>
    <recommendedName>
        <fullName evidence="3">G protein-coupled receptor</fullName>
    </recommendedName>
</protein>
<feature type="non-terminal residue" evidence="1">
    <location>
        <position position="1"/>
    </location>
</feature>
<sequence length="193" mass="21598">SIDNNGGANKSIRQHTVHPQFCALDSASGSTLLFDSDVDRRPHLHRNHQLLFRLAGHPDRLSTIHSDGDGIRVPRWSDGQPGARIVAQAAHRDRLRCGAGGAFSVRRIADMDHVPRLVQRYVHDPLFDRLHHHLDSAVHMDRFSRLPPAQSPTLNHSNSFQSQSQVRQELFLLNTPSPSSSISRSHSLILSFP</sequence>
<accession>A0AAV5SD41</accession>
<dbReference type="AlphaFoldDB" id="A0AAV5SD41"/>
<reference evidence="1" key="1">
    <citation type="submission" date="2023-10" db="EMBL/GenBank/DDBJ databases">
        <title>Genome assembly of Pristionchus species.</title>
        <authorList>
            <person name="Yoshida K."/>
            <person name="Sommer R.J."/>
        </authorList>
    </citation>
    <scope>NUCLEOTIDE SEQUENCE</scope>
    <source>
        <strain evidence="1">RS0144</strain>
    </source>
</reference>
<dbReference type="Proteomes" id="UP001432027">
    <property type="component" value="Unassembled WGS sequence"/>
</dbReference>
<keyword evidence="2" id="KW-1185">Reference proteome</keyword>
<dbReference type="EMBL" id="BTSX01000001">
    <property type="protein sequence ID" value="GMS78075.1"/>
    <property type="molecule type" value="Genomic_DNA"/>
</dbReference>
<comment type="caution">
    <text evidence="1">The sequence shown here is derived from an EMBL/GenBank/DDBJ whole genome shotgun (WGS) entry which is preliminary data.</text>
</comment>
<organism evidence="1 2">
    <name type="scientific">Pristionchus entomophagus</name>
    <dbReference type="NCBI Taxonomy" id="358040"/>
    <lineage>
        <taxon>Eukaryota</taxon>
        <taxon>Metazoa</taxon>
        <taxon>Ecdysozoa</taxon>
        <taxon>Nematoda</taxon>
        <taxon>Chromadorea</taxon>
        <taxon>Rhabditida</taxon>
        <taxon>Rhabditina</taxon>
        <taxon>Diplogasteromorpha</taxon>
        <taxon>Diplogasteroidea</taxon>
        <taxon>Neodiplogasteridae</taxon>
        <taxon>Pristionchus</taxon>
    </lineage>
</organism>
<evidence type="ECO:0008006" key="3">
    <source>
        <dbReference type="Google" id="ProtNLM"/>
    </source>
</evidence>
<proteinExistence type="predicted"/>
<gene>
    <name evidence="1" type="ORF">PENTCL1PPCAC_250</name>
</gene>
<name>A0AAV5SD41_9BILA</name>